<evidence type="ECO:0000259" key="5">
    <source>
        <dbReference type="SMART" id="SM00560"/>
    </source>
</evidence>
<proteinExistence type="predicted"/>
<dbReference type="InterPro" id="IPR012373">
    <property type="entry name" value="Ferrdict_sens_TM"/>
</dbReference>
<keyword evidence="4" id="KW-1133">Transmembrane helix</keyword>
<dbReference type="GO" id="GO:0016989">
    <property type="term" value="F:sigma factor antagonist activity"/>
    <property type="evidence" value="ECO:0007669"/>
    <property type="project" value="TreeGrafter"/>
</dbReference>
<evidence type="ECO:0000313" key="7">
    <source>
        <dbReference type="Proteomes" id="UP000317977"/>
    </source>
</evidence>
<organism evidence="6 7">
    <name type="scientific">Rubripirellula reticaptiva</name>
    <dbReference type="NCBI Taxonomy" id="2528013"/>
    <lineage>
        <taxon>Bacteria</taxon>
        <taxon>Pseudomonadati</taxon>
        <taxon>Planctomycetota</taxon>
        <taxon>Planctomycetia</taxon>
        <taxon>Pirellulales</taxon>
        <taxon>Pirellulaceae</taxon>
        <taxon>Rubripirellula</taxon>
    </lineage>
</organism>
<evidence type="ECO:0000256" key="3">
    <source>
        <dbReference type="SAM" id="MobiDB-lite"/>
    </source>
</evidence>
<accession>A0A5C6FDV0</accession>
<sequence>MMPIDDELIDRFIDGEASDDEAAEIVRWLEETENLQRFARRAELHSDLRSSLLRKNIQAEAIGACEEVKAEPARTLPDPSVGRLGRPVQFAVGFAVAALVTAACLIIAFWIPTDEQEPVALNGNLATVVSQIDAVLTSGRSNWNKPDLVAGEYQLKQGLLHLRFDGGVMVYVEAPAQFHVSSGKRLVLHRGRLSANVPPAGVGFAVDTPEAEVIDFGTEFSVDVESGTSEVHVFNGLVRVQPRPAQDGVATEAVDLRTSQAVKIEASTQTSSKIELATERFIRSFDEPKRMYLRSLKQLSPVAYYRMGIRDYGLVSHPSQYSGEVLIDRDSVAGGSRPPHAPGVFAGGSLRVGTGSTGRGGRVTTLPPLESGQFTLAVFVYLETETPNGIVTTNIRNEKGSFALSLDERGALRAIVRDRDRELQSVISNASLPLSTWRHIVVTADGDHLRFYEDGQLVSSVSCKPIARAANETLWFGTDAGGRGQWNGRIDELALFDKALSESEIAELYQAAVDEIARAK</sequence>
<keyword evidence="2" id="KW-1015">Disulfide bond</keyword>
<comment type="caution">
    <text evidence="6">The sequence shown here is derived from an EMBL/GenBank/DDBJ whole genome shotgun (WGS) entry which is preliminary data.</text>
</comment>
<dbReference type="Pfam" id="PF13385">
    <property type="entry name" value="Laminin_G_3"/>
    <property type="match status" value="1"/>
</dbReference>
<feature type="domain" description="LamG-like jellyroll fold" evidence="5">
    <location>
        <begin position="372"/>
        <end position="503"/>
    </location>
</feature>
<dbReference type="InterPro" id="IPR006860">
    <property type="entry name" value="FecR"/>
</dbReference>
<keyword evidence="4" id="KW-0472">Membrane</keyword>
<evidence type="ECO:0000313" key="6">
    <source>
        <dbReference type="EMBL" id="TWU58384.1"/>
    </source>
</evidence>
<protein>
    <submittedName>
        <fullName evidence="6">FecR protein</fullName>
    </submittedName>
</protein>
<dbReference type="OrthoDB" id="258532at2"/>
<dbReference type="Gene3D" id="2.60.120.200">
    <property type="match status" value="1"/>
</dbReference>
<evidence type="ECO:0000256" key="2">
    <source>
        <dbReference type="ARBA" id="ARBA00023157"/>
    </source>
</evidence>
<dbReference type="PANTHER" id="PTHR30273">
    <property type="entry name" value="PERIPLASMIC SIGNAL SENSOR AND SIGMA FACTOR ACTIVATOR FECR-RELATED"/>
    <property type="match status" value="1"/>
</dbReference>
<evidence type="ECO:0000256" key="1">
    <source>
        <dbReference type="ARBA" id="ARBA00022729"/>
    </source>
</evidence>
<dbReference type="Proteomes" id="UP000317977">
    <property type="component" value="Unassembled WGS sequence"/>
</dbReference>
<dbReference type="InterPro" id="IPR006558">
    <property type="entry name" value="LamG-like"/>
</dbReference>
<dbReference type="Pfam" id="PF04773">
    <property type="entry name" value="FecR"/>
    <property type="match status" value="1"/>
</dbReference>
<gene>
    <name evidence="6" type="ORF">Poly59_12950</name>
</gene>
<dbReference type="RefSeq" id="WP_146533127.1">
    <property type="nucleotide sequence ID" value="NZ_SJPX01000001.1"/>
</dbReference>
<reference evidence="6 7" key="1">
    <citation type="submission" date="2019-02" db="EMBL/GenBank/DDBJ databases">
        <title>Deep-cultivation of Planctomycetes and their phenomic and genomic characterization uncovers novel biology.</title>
        <authorList>
            <person name="Wiegand S."/>
            <person name="Jogler M."/>
            <person name="Boedeker C."/>
            <person name="Pinto D."/>
            <person name="Vollmers J."/>
            <person name="Rivas-Marin E."/>
            <person name="Kohn T."/>
            <person name="Peeters S.H."/>
            <person name="Heuer A."/>
            <person name="Rast P."/>
            <person name="Oberbeckmann S."/>
            <person name="Bunk B."/>
            <person name="Jeske O."/>
            <person name="Meyerdierks A."/>
            <person name="Storesund J.E."/>
            <person name="Kallscheuer N."/>
            <person name="Luecker S."/>
            <person name="Lage O.M."/>
            <person name="Pohl T."/>
            <person name="Merkel B.J."/>
            <person name="Hornburger P."/>
            <person name="Mueller R.-W."/>
            <person name="Bruemmer F."/>
            <person name="Labrenz M."/>
            <person name="Spormann A.M."/>
            <person name="Op Den Camp H."/>
            <person name="Overmann J."/>
            <person name="Amann R."/>
            <person name="Jetten M.S.M."/>
            <person name="Mascher T."/>
            <person name="Medema M.H."/>
            <person name="Devos D.P."/>
            <person name="Kaster A.-K."/>
            <person name="Ovreas L."/>
            <person name="Rohde M."/>
            <person name="Galperin M.Y."/>
            <person name="Jogler C."/>
        </authorList>
    </citation>
    <scope>NUCLEOTIDE SEQUENCE [LARGE SCALE GENOMIC DNA]</scope>
    <source>
        <strain evidence="6 7">Poly59</strain>
    </source>
</reference>
<dbReference type="EMBL" id="SJPX01000001">
    <property type="protein sequence ID" value="TWU58384.1"/>
    <property type="molecule type" value="Genomic_DNA"/>
</dbReference>
<feature type="transmembrane region" description="Helical" evidence="4">
    <location>
        <begin position="90"/>
        <end position="111"/>
    </location>
</feature>
<dbReference type="SUPFAM" id="SSF49899">
    <property type="entry name" value="Concanavalin A-like lectins/glucanases"/>
    <property type="match status" value="1"/>
</dbReference>
<evidence type="ECO:0000256" key="4">
    <source>
        <dbReference type="SAM" id="Phobius"/>
    </source>
</evidence>
<keyword evidence="4" id="KW-0812">Transmembrane</keyword>
<dbReference type="InterPro" id="IPR013320">
    <property type="entry name" value="ConA-like_dom_sf"/>
</dbReference>
<keyword evidence="1" id="KW-0732">Signal</keyword>
<dbReference type="SMART" id="SM00560">
    <property type="entry name" value="LamGL"/>
    <property type="match status" value="1"/>
</dbReference>
<name>A0A5C6FDV0_9BACT</name>
<dbReference type="PANTHER" id="PTHR30273:SF2">
    <property type="entry name" value="PROTEIN FECR"/>
    <property type="match status" value="1"/>
</dbReference>
<dbReference type="AlphaFoldDB" id="A0A5C6FDV0"/>
<feature type="region of interest" description="Disordered" evidence="3">
    <location>
        <begin position="337"/>
        <end position="359"/>
    </location>
</feature>
<dbReference type="Gene3D" id="2.60.120.1440">
    <property type="match status" value="1"/>
</dbReference>
<keyword evidence="7" id="KW-1185">Reference proteome</keyword>